<keyword evidence="8" id="KW-0269">Exonuclease</keyword>
<feature type="site" description="Important for interaction with ssb" evidence="17">
    <location>
        <position position="200"/>
    </location>
</feature>
<sequence length="527" mass="60373">MSLPGLIAKKCDRKHVFPGTTLANLRYDGAFYSVCPSRSFTIVTSLFNRMVLLVSDSAARPTFLFHDYETFGTHPALDRPAQFAAIRTDDEFNIIGEPEVFYCKPADDYLPQPGAVMVTGITPQEAREKGVNEAEFARRIHDLFTVPHTCVVGYNNIRFDDEVTRNIFYRNFYDPYAWSWQNRNSRWDLLDIMRACYALRPEGINWPENEDGLPSFRLEHLTRANGIEHSNAHDAMADVYATIAMAKLVKTAQPRLFEYLLSHRSKQKLMTLIDVPQMKPLVHISGMFGAWRGNTSWVAPLAWHPDNRNAVIMVDLAGDISPLLELDSDTLRERLYTPKDALGDLPAVPVKLVHINKCPVLAQANTLRPEDADRLGINRQHCLDNLKILRENPQVREKVVAIFAEAEPFVPSENVDAQLYNGFFSDADRAAMNIVLQTEPRNLPALDITFADKRIEKLMFNYRARNYPGTLDEAEQECWLQHRRNVFTPEYLHGYAQELEMLYGQYEGNEEKQALLKALFRYVQEIV</sequence>
<protein>
    <recommendedName>
        <fullName evidence="3">Exodeoxyribonuclease I</fullName>
        <ecNumber evidence="2">3.1.11.1</ecNumber>
    </recommendedName>
    <alternativeName>
        <fullName evidence="12">DNA deoxyribophosphodiesterase</fullName>
    </alternativeName>
</protein>
<accession>A0A0M9I2A8</accession>
<evidence type="ECO:0000256" key="10">
    <source>
        <dbReference type="ARBA" id="ARBA00023125"/>
    </source>
</evidence>
<feature type="domain" description="ExoI SH3-like" evidence="18">
    <location>
        <begin position="254"/>
        <end position="407"/>
    </location>
</feature>
<dbReference type="FunFam" id="1.20.1280.70:FF:000001">
    <property type="entry name" value="Exodeoxyribonuclease I"/>
    <property type="match status" value="1"/>
</dbReference>
<feature type="site" description="Important for interaction with ssb" evidence="17">
    <location>
        <position position="390"/>
    </location>
</feature>
<gene>
    <name evidence="20" type="primary">sbcB</name>
    <name evidence="20" type="ORF">NCTC10005_03528</name>
</gene>
<dbReference type="InterPro" id="IPR034747">
    <property type="entry name" value="EXOI_SH3"/>
</dbReference>
<feature type="site" description="Important for interaction with ssb" evidence="17">
    <location>
        <position position="259"/>
    </location>
</feature>
<evidence type="ECO:0000256" key="11">
    <source>
        <dbReference type="ARBA" id="ARBA00023204"/>
    </source>
</evidence>
<dbReference type="SMART" id="SM00479">
    <property type="entry name" value="EXOIII"/>
    <property type="match status" value="1"/>
</dbReference>
<dbReference type="InterPro" id="IPR038649">
    <property type="entry name" value="EXOI_SH3_sf"/>
</dbReference>
<name>A0A0M9I2A8_ENTCL</name>
<evidence type="ECO:0000259" key="18">
    <source>
        <dbReference type="PROSITE" id="PS51784"/>
    </source>
</evidence>
<dbReference type="Pfam" id="PF26016">
    <property type="entry name" value="ExoI_C"/>
    <property type="match status" value="1"/>
</dbReference>
<evidence type="ECO:0000256" key="9">
    <source>
        <dbReference type="ARBA" id="ARBA00022842"/>
    </source>
</evidence>
<dbReference type="Proteomes" id="UP000255106">
    <property type="component" value="Unassembled WGS sequence"/>
</dbReference>
<feature type="domain" description="ExoI C-terminal" evidence="19">
    <location>
        <begin position="411"/>
        <end position="527"/>
    </location>
</feature>
<dbReference type="NCBIfam" id="NF008746">
    <property type="entry name" value="PRK11779.1"/>
    <property type="match status" value="1"/>
</dbReference>
<dbReference type="Pfam" id="PF00929">
    <property type="entry name" value="RNase_T"/>
    <property type="match status" value="1"/>
</dbReference>
<dbReference type="EMBL" id="UGJB01000004">
    <property type="protein sequence ID" value="STQ10773.1"/>
    <property type="molecule type" value="Genomic_DNA"/>
</dbReference>
<evidence type="ECO:0000256" key="1">
    <source>
        <dbReference type="ARBA" id="ARBA00000563"/>
    </source>
</evidence>
<dbReference type="CDD" id="cd06138">
    <property type="entry name" value="ExoI_N"/>
    <property type="match status" value="1"/>
</dbReference>
<dbReference type="FunFam" id="3.30.1520.20:FF:000001">
    <property type="entry name" value="Exodeoxyribonuclease I"/>
    <property type="match status" value="1"/>
</dbReference>
<evidence type="ECO:0000256" key="4">
    <source>
        <dbReference type="ARBA" id="ARBA00022722"/>
    </source>
</evidence>
<feature type="binding site" evidence="15">
    <location>
        <position position="69"/>
    </location>
    <ligand>
        <name>substrate</name>
    </ligand>
</feature>
<evidence type="ECO:0000256" key="8">
    <source>
        <dbReference type="ARBA" id="ARBA00022839"/>
    </source>
</evidence>
<evidence type="ECO:0000256" key="12">
    <source>
        <dbReference type="ARBA" id="ARBA00031220"/>
    </source>
</evidence>
<dbReference type="InterPro" id="IPR058561">
    <property type="entry name" value="Exonuc_1_C"/>
</dbReference>
<dbReference type="GO" id="GO:0006281">
    <property type="term" value="P:DNA repair"/>
    <property type="evidence" value="ECO:0007669"/>
    <property type="project" value="UniProtKB-KW"/>
</dbReference>
<keyword evidence="10" id="KW-0238">DNA-binding</keyword>
<keyword evidence="6" id="KW-0227">DNA damage</keyword>
<comment type="catalytic activity">
    <reaction evidence="1">
        <text>Exonucleolytic cleavage in the 3'- to 5'-direction to yield nucleoside 5'-phosphates.</text>
        <dbReference type="EC" id="3.1.11.1"/>
    </reaction>
</comment>
<evidence type="ECO:0000313" key="21">
    <source>
        <dbReference type="Proteomes" id="UP000255106"/>
    </source>
</evidence>
<dbReference type="InterPro" id="IPR013520">
    <property type="entry name" value="Ribonucl_H"/>
</dbReference>
<dbReference type="Gene3D" id="1.20.1280.70">
    <property type="entry name" value="Exonuclease ExoI, domain 3"/>
    <property type="match status" value="1"/>
</dbReference>
<feature type="site" description="Important for activity" evidence="17">
    <location>
        <position position="233"/>
    </location>
</feature>
<evidence type="ECO:0000256" key="3">
    <source>
        <dbReference type="ARBA" id="ARBA00019900"/>
    </source>
</evidence>
<evidence type="ECO:0000256" key="2">
    <source>
        <dbReference type="ARBA" id="ARBA00012108"/>
    </source>
</evidence>
<feature type="binding site" evidence="16">
    <location>
        <position position="238"/>
    </location>
    <ligand>
        <name>Mg(2+)</name>
        <dbReference type="ChEBI" id="CHEBI:18420"/>
        <label>2</label>
    </ligand>
</feature>
<dbReference type="Gene3D" id="3.30.1520.20">
    <property type="entry name" value="Exonuclease ExoI, domain 2"/>
    <property type="match status" value="1"/>
</dbReference>
<dbReference type="GO" id="GO:0008310">
    <property type="term" value="F:single-stranded DNA 3'-5' DNA exonuclease activity"/>
    <property type="evidence" value="ECO:0007669"/>
    <property type="project" value="UniProtKB-EC"/>
</dbReference>
<dbReference type="EC" id="3.1.11.1" evidence="2"/>
<evidence type="ECO:0000256" key="14">
    <source>
        <dbReference type="ARBA" id="ARBA00046792"/>
    </source>
</evidence>
<comment type="subunit">
    <text evidence="14">Monomer. Interacts with ssb (via C-terminus); this interaction stimulates the exonuclease activity by recruiting the enzyme to its substrate.</text>
</comment>
<dbReference type="Gene3D" id="3.30.420.10">
    <property type="entry name" value="Ribonuclease H-like superfamily/Ribonuclease H"/>
    <property type="match status" value="1"/>
</dbReference>
<dbReference type="GO" id="GO:0003677">
    <property type="term" value="F:DNA binding"/>
    <property type="evidence" value="ECO:0007669"/>
    <property type="project" value="UniProtKB-KW"/>
</dbReference>
<keyword evidence="4" id="KW-0540">Nuclease</keyword>
<dbReference type="InterPro" id="IPR013620">
    <property type="entry name" value="Exonuc_1_SH3"/>
</dbReference>
<feature type="binding site" evidence="15">
    <location>
        <position position="217"/>
    </location>
    <ligand>
        <name>substrate</name>
    </ligand>
</feature>
<evidence type="ECO:0000256" key="7">
    <source>
        <dbReference type="ARBA" id="ARBA00022801"/>
    </source>
</evidence>
<dbReference type="InterPro" id="IPR023607">
    <property type="entry name" value="Exodeoxyribonuclease_I"/>
</dbReference>
<dbReference type="PIRSF" id="PIRSF000977">
    <property type="entry name" value="Exodeoxyribonuclease_I"/>
    <property type="match status" value="1"/>
</dbReference>
<dbReference type="FunFam" id="3.30.420.10:FF:000033">
    <property type="entry name" value="Exodeoxyribonuclease I"/>
    <property type="match status" value="1"/>
</dbReference>
<dbReference type="PROSITE" id="PS51784">
    <property type="entry name" value="EXOI_SH3"/>
    <property type="match status" value="1"/>
</dbReference>
<comment type="function">
    <text evidence="13">Degrades single-stranded DNA (ssDNA) in a highly processive manner. Also functions as a DNA deoxyribophosphodiesterase that releases deoxyribose-phosphate moieties following the cleavage of DNA at an apurinic/apyrimidinic (AP) site by either an AP endonuclease or AP lyase.</text>
</comment>
<evidence type="ECO:0000256" key="16">
    <source>
        <dbReference type="PIRSR" id="PIRSR000977-2"/>
    </source>
</evidence>
<feature type="binding site" evidence="16">
    <location>
        <position position="69"/>
    </location>
    <ligand>
        <name>Mg(2+)</name>
        <dbReference type="ChEBI" id="CHEBI:18420"/>
        <label>2</label>
    </ligand>
</feature>
<dbReference type="PANTHER" id="PTHR11046:SF11">
    <property type="entry name" value="EXODEOXYRIBONUCLEASE I"/>
    <property type="match status" value="1"/>
</dbReference>
<evidence type="ECO:0000313" key="20">
    <source>
        <dbReference type="EMBL" id="STQ10773.1"/>
    </source>
</evidence>
<evidence type="ECO:0000256" key="13">
    <source>
        <dbReference type="ARBA" id="ARBA00046035"/>
    </source>
</evidence>
<keyword evidence="11" id="KW-0234">DNA repair</keyword>
<feature type="binding site" evidence="16">
    <location>
        <position position="67"/>
    </location>
    <ligand>
        <name>Mg(2+)</name>
        <dbReference type="ChEBI" id="CHEBI:18420"/>
        <label>1</label>
    </ligand>
</feature>
<dbReference type="Pfam" id="PF08411">
    <property type="entry name" value="ExoI_SH3"/>
    <property type="match status" value="1"/>
</dbReference>
<dbReference type="GO" id="GO:0000175">
    <property type="term" value="F:3'-5'-RNA exonuclease activity"/>
    <property type="evidence" value="ECO:0007669"/>
    <property type="project" value="InterPro"/>
</dbReference>
<reference evidence="20 21" key="1">
    <citation type="submission" date="2018-06" db="EMBL/GenBank/DDBJ databases">
        <authorList>
            <consortium name="Pathogen Informatics"/>
            <person name="Doyle S."/>
        </authorList>
    </citation>
    <scope>NUCLEOTIDE SEQUENCE [LARGE SCALE GENOMIC DNA]</scope>
    <source>
        <strain evidence="20 21">NCTC10005</strain>
    </source>
</reference>
<keyword evidence="5 16" id="KW-0479">Metal-binding</keyword>
<organism evidence="20 21">
    <name type="scientific">Enterobacter cloacae</name>
    <dbReference type="NCBI Taxonomy" id="550"/>
    <lineage>
        <taxon>Bacteria</taxon>
        <taxon>Pseudomonadati</taxon>
        <taxon>Pseudomonadota</taxon>
        <taxon>Gammaproteobacteria</taxon>
        <taxon>Enterobacterales</taxon>
        <taxon>Enterobacteriaceae</taxon>
        <taxon>Enterobacter</taxon>
        <taxon>Enterobacter cloacae complex</taxon>
    </lineage>
</organism>
<dbReference type="InterPro" id="IPR012337">
    <property type="entry name" value="RNaseH-like_sf"/>
</dbReference>
<evidence type="ECO:0000256" key="6">
    <source>
        <dbReference type="ARBA" id="ARBA00022763"/>
    </source>
</evidence>
<feature type="site" description="Important for interaction with ssb" evidence="17">
    <location>
        <position position="363"/>
    </location>
</feature>
<dbReference type="AlphaFoldDB" id="A0A0M9I2A8"/>
<keyword evidence="9 16" id="KW-0460">Magnesium</keyword>
<evidence type="ECO:0000256" key="15">
    <source>
        <dbReference type="PIRSR" id="PIRSR000977-1"/>
    </source>
</evidence>
<dbReference type="PROSITE" id="PS51785">
    <property type="entry name" value="EXOI_C"/>
    <property type="match status" value="1"/>
</dbReference>
<dbReference type="SUPFAM" id="SSF53098">
    <property type="entry name" value="Ribonuclease H-like"/>
    <property type="match status" value="1"/>
</dbReference>
<evidence type="ECO:0000256" key="17">
    <source>
        <dbReference type="PIRSR" id="PIRSR000977-3"/>
    </source>
</evidence>
<dbReference type="Gene3D" id="1.10.287.1240">
    <property type="match status" value="1"/>
</dbReference>
<comment type="cofactor">
    <cofactor evidence="16">
        <name>Mg(2+)</name>
        <dbReference type="ChEBI" id="CHEBI:18420"/>
    </cofactor>
    <text evidence="16">Binds 2 Mg(2+) ions per monomer.</text>
</comment>
<evidence type="ECO:0000256" key="5">
    <source>
        <dbReference type="ARBA" id="ARBA00022723"/>
    </source>
</evidence>
<evidence type="ECO:0000259" key="19">
    <source>
        <dbReference type="PROSITE" id="PS51785"/>
    </source>
</evidence>
<dbReference type="InterPro" id="IPR022894">
    <property type="entry name" value="Oligoribonuclease"/>
</dbReference>
<dbReference type="GO" id="GO:0046872">
    <property type="term" value="F:metal ion binding"/>
    <property type="evidence" value="ECO:0007669"/>
    <property type="project" value="UniProtKB-KW"/>
</dbReference>
<dbReference type="PANTHER" id="PTHR11046">
    <property type="entry name" value="OLIGORIBONUCLEASE, MITOCHONDRIAL"/>
    <property type="match status" value="1"/>
</dbReference>
<keyword evidence="7 20" id="KW-0378">Hydrolase</keyword>
<proteinExistence type="predicted"/>
<dbReference type="InterPro" id="IPR036397">
    <property type="entry name" value="RNaseH_sf"/>
</dbReference>